<evidence type="ECO:0000313" key="2">
    <source>
        <dbReference type="Proteomes" id="UP000095287"/>
    </source>
</evidence>
<dbReference type="AlphaFoldDB" id="A0A1I7Y0I8"/>
<dbReference type="WBParaSite" id="L893_g11354.t1">
    <property type="protein sequence ID" value="L893_g11354.t1"/>
    <property type="gene ID" value="L893_g11354"/>
</dbReference>
<protein>
    <submittedName>
        <fullName evidence="3">Uncharacterized protein</fullName>
    </submittedName>
</protein>
<accession>A0A1I7Y0I8</accession>
<proteinExistence type="predicted"/>
<sequence length="151" mass="17420">MAFDYKEETIADLEEKCTNYAKDSAQIAKQCEEYRQRCDRLSVIKERHERTIEELKKNGERLGSELLSKESVTKELRRFGEKLTSELASQKQIIVQLERKMNQVSDKNTPNPAVYPGATRLRQIFASGTPKCDDRGAIKMAFDYIGHMREA</sequence>
<keyword evidence="2" id="KW-1185">Reference proteome</keyword>
<reference evidence="3" key="1">
    <citation type="submission" date="2016-11" db="UniProtKB">
        <authorList>
            <consortium name="WormBaseParasite"/>
        </authorList>
    </citation>
    <scope>IDENTIFICATION</scope>
</reference>
<name>A0A1I7Y0I8_9BILA</name>
<evidence type="ECO:0000256" key="1">
    <source>
        <dbReference type="SAM" id="Coils"/>
    </source>
</evidence>
<organism evidence="2 3">
    <name type="scientific">Steinernema glaseri</name>
    <dbReference type="NCBI Taxonomy" id="37863"/>
    <lineage>
        <taxon>Eukaryota</taxon>
        <taxon>Metazoa</taxon>
        <taxon>Ecdysozoa</taxon>
        <taxon>Nematoda</taxon>
        <taxon>Chromadorea</taxon>
        <taxon>Rhabditida</taxon>
        <taxon>Tylenchina</taxon>
        <taxon>Panagrolaimomorpha</taxon>
        <taxon>Strongyloidoidea</taxon>
        <taxon>Steinernematidae</taxon>
        <taxon>Steinernema</taxon>
    </lineage>
</organism>
<dbReference type="Proteomes" id="UP000095287">
    <property type="component" value="Unplaced"/>
</dbReference>
<feature type="coiled-coil region" evidence="1">
    <location>
        <begin position="31"/>
        <end position="107"/>
    </location>
</feature>
<keyword evidence="1" id="KW-0175">Coiled coil</keyword>
<evidence type="ECO:0000313" key="3">
    <source>
        <dbReference type="WBParaSite" id="L893_g11354.t1"/>
    </source>
</evidence>